<protein>
    <submittedName>
        <fullName evidence="2">Uncharacterized protein</fullName>
    </submittedName>
</protein>
<feature type="compositionally biased region" description="Polar residues" evidence="1">
    <location>
        <begin position="923"/>
        <end position="946"/>
    </location>
</feature>
<feature type="region of interest" description="Disordered" evidence="1">
    <location>
        <begin position="542"/>
        <end position="561"/>
    </location>
</feature>
<keyword evidence="3" id="KW-1185">Reference proteome</keyword>
<feature type="region of interest" description="Disordered" evidence="1">
    <location>
        <begin position="241"/>
        <end position="451"/>
    </location>
</feature>
<feature type="region of interest" description="Disordered" evidence="1">
    <location>
        <begin position="694"/>
        <end position="756"/>
    </location>
</feature>
<feature type="region of interest" description="Disordered" evidence="1">
    <location>
        <begin position="82"/>
        <end position="210"/>
    </location>
</feature>
<accession>U4L6M4</accession>
<feature type="region of interest" description="Disordered" evidence="1">
    <location>
        <begin position="859"/>
        <end position="1011"/>
    </location>
</feature>
<evidence type="ECO:0000256" key="1">
    <source>
        <dbReference type="SAM" id="MobiDB-lite"/>
    </source>
</evidence>
<dbReference type="Proteomes" id="UP000018144">
    <property type="component" value="Unassembled WGS sequence"/>
</dbReference>
<name>U4L6M4_PYROM</name>
<feature type="compositionally biased region" description="Acidic residues" evidence="1">
    <location>
        <begin position="364"/>
        <end position="373"/>
    </location>
</feature>
<feature type="compositionally biased region" description="Basic and acidic residues" evidence="1">
    <location>
        <begin position="951"/>
        <end position="962"/>
    </location>
</feature>
<feature type="compositionally biased region" description="Low complexity" evidence="1">
    <location>
        <begin position="741"/>
        <end position="752"/>
    </location>
</feature>
<feature type="compositionally biased region" description="Low complexity" evidence="1">
    <location>
        <begin position="279"/>
        <end position="289"/>
    </location>
</feature>
<organism evidence="2 3">
    <name type="scientific">Pyronema omphalodes (strain CBS 100304)</name>
    <name type="common">Pyronema confluens</name>
    <dbReference type="NCBI Taxonomy" id="1076935"/>
    <lineage>
        <taxon>Eukaryota</taxon>
        <taxon>Fungi</taxon>
        <taxon>Dikarya</taxon>
        <taxon>Ascomycota</taxon>
        <taxon>Pezizomycotina</taxon>
        <taxon>Pezizomycetes</taxon>
        <taxon>Pezizales</taxon>
        <taxon>Pyronemataceae</taxon>
        <taxon>Pyronema</taxon>
    </lineage>
</organism>
<dbReference type="AlphaFoldDB" id="U4L6M4"/>
<evidence type="ECO:0000313" key="2">
    <source>
        <dbReference type="EMBL" id="CCX13069.1"/>
    </source>
</evidence>
<feature type="compositionally biased region" description="Polar residues" evidence="1">
    <location>
        <begin position="260"/>
        <end position="269"/>
    </location>
</feature>
<gene>
    <name evidence="2" type="ORF">PCON_12662</name>
</gene>
<reference evidence="2 3" key="1">
    <citation type="journal article" date="2013" name="PLoS Genet.">
        <title>The genome and development-dependent transcriptomes of Pyronema confluens: a window into fungal evolution.</title>
        <authorList>
            <person name="Traeger S."/>
            <person name="Altegoer F."/>
            <person name="Freitag M."/>
            <person name="Gabaldon T."/>
            <person name="Kempken F."/>
            <person name="Kumar A."/>
            <person name="Marcet-Houben M."/>
            <person name="Poggeler S."/>
            <person name="Stajich J.E."/>
            <person name="Nowrousian M."/>
        </authorList>
    </citation>
    <scope>NUCLEOTIDE SEQUENCE [LARGE SCALE GENOMIC DNA]</scope>
    <source>
        <strain evidence="3">CBS 100304</strain>
        <tissue evidence="2">Vegetative mycelium</tissue>
    </source>
</reference>
<feature type="compositionally biased region" description="Pro residues" evidence="1">
    <location>
        <begin position="159"/>
        <end position="179"/>
    </location>
</feature>
<sequence>MNWTGGARARASKASTGVVAKQKQYFARVRAKATADAFMGAPSSVGDIDPDQGHDYEHEALDLSPVRQRKVVVPEFDIIVGKQDNKGSPAADEGEEEGFLRTRKRLASRASETILLGQGPTKKVKKDTLEKRKKKLPETEDWLFTGLSLPAPRIKKMDPPPPPPPPPPRASQTAMPPPEQYTLRNTTRWNSQPQSQATLMHPAAPRPSQTVTEAGTEVMMHVDTGFNTFKGLSQGGYIRIGKGRQGPPSSSSLDWERVTNAGNSPSTRGFNIKEYRALQAAQASQASQAPRVERASQASKDSRASQDFRALLGMDPRSREKRPVELFPPRALPIQHSQPSMPAAPETPSRDDEEQEEVGKRLDDEDGDEDEDLPASFTHRYHEYSDPFGPGNLYQSNNPLDPRNRPRPPPPPSPMPALNLPRHVTEDAVSSPMRSTPPIFPSPPKPKSTAASTIEGLLRDVSEIAASSVVEPSQRLVPEPLRINTPSSPTSYVTHFVSRGIESDEMEFTNIELPDIEEEDEEVELPPLRNDTPRMVFLTAETDLPSAMSSNSELQQVEDTTEELEDLEMDLEKLFGKGSKKEFEKVLNMDEEWRRFLQPAAPEDSDAVEAQEDRISSDVMAVSEYQSEETNAATSGIEDSGFPDEKQMAVINDAIEQFIREYGSTQPPAIDQPMEQDLPVQTQAISNTLEEIIGLPTNTGGQSEDPELLISSQTAPLDPVLVANEKSVPTYKEQEPPTPTVPLSSPLSSPKLPATPPPVLPDQAPIIPDDPNQAWHDFICGPSSSLDNSDNDLFSLPLPSVPKPTSRTFSSHFTALAAIEAPSSPNHRHRTLGHRFTAPTATEAPSSPNLSRQVRRGFTAINTPSSPPAYPRNAGRKFTTTEAPTSPDRNRNIGRRFTALTATEMPSSLPAHGARSRYFGGSDTPSGPSSRATRGSSPTMNETGHSFITPLREEREGRERRSITPQLLARVGGGKSFSTMGNVSAPTTPGTPGVASDLSSVSDPVEGSGRR</sequence>
<dbReference type="OrthoDB" id="5426563at2759"/>
<proteinExistence type="predicted"/>
<dbReference type="EMBL" id="HF935776">
    <property type="protein sequence ID" value="CCX13069.1"/>
    <property type="molecule type" value="Genomic_DNA"/>
</dbReference>
<feature type="compositionally biased region" description="Polar residues" evidence="1">
    <location>
        <begin position="182"/>
        <end position="198"/>
    </location>
</feature>
<evidence type="ECO:0000313" key="3">
    <source>
        <dbReference type="Proteomes" id="UP000018144"/>
    </source>
</evidence>
<feature type="compositionally biased region" description="Polar residues" evidence="1">
    <location>
        <begin position="976"/>
        <end position="990"/>
    </location>
</feature>
<feature type="compositionally biased region" description="Polar residues" evidence="1">
    <location>
        <begin position="547"/>
        <end position="557"/>
    </location>
</feature>